<keyword evidence="8" id="KW-1185">Reference proteome</keyword>
<evidence type="ECO:0000256" key="1">
    <source>
        <dbReference type="ARBA" id="ARBA00004651"/>
    </source>
</evidence>
<evidence type="ECO:0000256" key="4">
    <source>
        <dbReference type="ARBA" id="ARBA00022989"/>
    </source>
</evidence>
<feature type="transmembrane region" description="Helical" evidence="6">
    <location>
        <begin position="36"/>
        <end position="58"/>
    </location>
</feature>
<evidence type="ECO:0000256" key="6">
    <source>
        <dbReference type="SAM" id="Phobius"/>
    </source>
</evidence>
<dbReference type="EMBL" id="JBHPEI010000025">
    <property type="protein sequence ID" value="MFC1799720.1"/>
    <property type="molecule type" value="Genomic_DNA"/>
</dbReference>
<feature type="transmembrane region" description="Helical" evidence="6">
    <location>
        <begin position="219"/>
        <end position="245"/>
    </location>
</feature>
<evidence type="ECO:0000256" key="5">
    <source>
        <dbReference type="ARBA" id="ARBA00023136"/>
    </source>
</evidence>
<dbReference type="Pfam" id="PF02653">
    <property type="entry name" value="BPD_transp_2"/>
    <property type="match status" value="1"/>
</dbReference>
<dbReference type="Proteomes" id="UP001594288">
    <property type="component" value="Unassembled WGS sequence"/>
</dbReference>
<feature type="transmembrane region" description="Helical" evidence="6">
    <location>
        <begin position="136"/>
        <end position="158"/>
    </location>
</feature>
<feature type="transmembrane region" description="Helical" evidence="6">
    <location>
        <begin position="185"/>
        <end position="207"/>
    </location>
</feature>
<evidence type="ECO:0000256" key="2">
    <source>
        <dbReference type="ARBA" id="ARBA00022475"/>
    </source>
</evidence>
<dbReference type="InterPro" id="IPR001851">
    <property type="entry name" value="ABC_transp_permease"/>
</dbReference>
<evidence type="ECO:0000313" key="7">
    <source>
        <dbReference type="EMBL" id="MFC1799720.1"/>
    </source>
</evidence>
<evidence type="ECO:0000313" key="8">
    <source>
        <dbReference type="Proteomes" id="UP001594288"/>
    </source>
</evidence>
<evidence type="ECO:0000256" key="3">
    <source>
        <dbReference type="ARBA" id="ARBA00022692"/>
    </source>
</evidence>
<feature type="transmembrane region" description="Helical" evidence="6">
    <location>
        <begin position="265"/>
        <end position="288"/>
    </location>
</feature>
<keyword evidence="5 6" id="KW-0472">Membrane</keyword>
<dbReference type="PANTHER" id="PTHR43370:SF1">
    <property type="entry name" value="GUANOSINE ABC TRANSPORTER PERMEASE PROTEIN NUPQ"/>
    <property type="match status" value="1"/>
</dbReference>
<proteinExistence type="predicted"/>
<reference evidence="7 8" key="1">
    <citation type="submission" date="2024-09" db="EMBL/GenBank/DDBJ databases">
        <authorList>
            <person name="D'Angelo T."/>
        </authorList>
    </citation>
    <scope>NUCLEOTIDE SEQUENCE [LARGE SCALE GENOMIC DNA]</scope>
    <source>
        <strain evidence="7">SAG AM-311-F02</strain>
    </source>
</reference>
<gene>
    <name evidence="7" type="ORF">ACFL2Z_02270</name>
</gene>
<name>A0ABV6YNS6_UNCEI</name>
<comment type="caution">
    <text evidence="7">The sequence shown here is derived from an EMBL/GenBank/DDBJ whole genome shotgun (WGS) entry which is preliminary data.</text>
</comment>
<protein>
    <submittedName>
        <fullName evidence="7">ABC transporter permease</fullName>
    </submittedName>
</protein>
<comment type="subcellular location">
    <subcellularLocation>
        <location evidence="1">Cell membrane</location>
        <topology evidence="1">Multi-pass membrane protein</topology>
    </subcellularLocation>
</comment>
<keyword evidence="4 6" id="KW-1133">Transmembrane helix</keyword>
<keyword evidence="2" id="KW-1003">Cell membrane</keyword>
<dbReference type="CDD" id="cd06580">
    <property type="entry name" value="TM_PBP1_transp_TpRbsC_like"/>
    <property type="match status" value="1"/>
</dbReference>
<feature type="transmembrane region" description="Helical" evidence="6">
    <location>
        <begin position="65"/>
        <end position="88"/>
    </location>
</feature>
<keyword evidence="3 6" id="KW-0812">Transmembrane</keyword>
<sequence>MNDFLAVFGVSLLWATVRKSVPLIFASIGGFFSERAGVVNIGLEGMMLFGAFSGAIISVTTHNPWLGVIGAAVVGGMIGYLHAIATITLRANQIISGVAINMLGVGATLFLCQVFMGGERSFSLGAADRLPLWGPFIPLVYLALLLAGGAFVFCYFTIPGLRLRAVGEHPRAADTQGVNVNRTRLLAVVTSGVCAGLGGAYLPFFSGSFAKNMTSGQGFIALAALIFGKWNPLGALAACLLFGFADAMQESLQGSAGLPSQLFQIIPYVLTIIALTGVIGRSTAPAALGEHYERETSK</sequence>
<accession>A0ABV6YNS6</accession>
<organism evidence="7 8">
    <name type="scientific">Eiseniibacteriota bacterium</name>
    <dbReference type="NCBI Taxonomy" id="2212470"/>
    <lineage>
        <taxon>Bacteria</taxon>
        <taxon>Candidatus Eiseniibacteriota</taxon>
    </lineage>
</organism>
<dbReference type="PANTHER" id="PTHR43370">
    <property type="entry name" value="SUGAR ABC TRANSPORTER INTEGRAL MEMBRANE PROTEIN-RELATED"/>
    <property type="match status" value="1"/>
</dbReference>
<feature type="transmembrane region" description="Helical" evidence="6">
    <location>
        <begin position="94"/>
        <end position="115"/>
    </location>
</feature>